<evidence type="ECO:0000256" key="1">
    <source>
        <dbReference type="SAM" id="MobiDB-lite"/>
    </source>
</evidence>
<evidence type="ECO:0000259" key="3">
    <source>
        <dbReference type="Pfam" id="PF14676"/>
    </source>
</evidence>
<feature type="domain" description="FANCI solenoid 2" evidence="3">
    <location>
        <begin position="308"/>
        <end position="470"/>
    </location>
</feature>
<keyword evidence="9" id="KW-1185">Reference proteome</keyword>
<feature type="domain" description="FANCI helical" evidence="7">
    <location>
        <begin position="484"/>
        <end position="714"/>
    </location>
</feature>
<dbReference type="AlphaFoldDB" id="A0AAV2GXG3"/>
<dbReference type="PANTHER" id="PTHR21818:SF0">
    <property type="entry name" value="FANCONI ANEMIA GROUP I PROTEIN"/>
    <property type="match status" value="1"/>
</dbReference>
<dbReference type="InterPro" id="IPR029312">
    <property type="entry name" value="FANCI_HD2"/>
</dbReference>
<protein>
    <recommendedName>
        <fullName evidence="10">Fanconi anemia group I protein</fullName>
    </recommendedName>
</protein>
<name>A0AAV2GXG3_LYMST</name>
<evidence type="ECO:0000259" key="4">
    <source>
        <dbReference type="Pfam" id="PF14677"/>
    </source>
</evidence>
<dbReference type="InterPro" id="IPR029315">
    <property type="entry name" value="FANCI_S2"/>
</dbReference>
<dbReference type="GO" id="GO:0006281">
    <property type="term" value="P:DNA repair"/>
    <property type="evidence" value="ECO:0007669"/>
    <property type="project" value="InterPro"/>
</dbReference>
<proteinExistence type="predicted"/>
<dbReference type="Pfam" id="PF14679">
    <property type="entry name" value="FANCI_HD1"/>
    <property type="match status" value="1"/>
</dbReference>
<dbReference type="InterPro" id="IPR029308">
    <property type="entry name" value="FANCI_S1"/>
</dbReference>
<feature type="domain" description="FANCI solenoid 3" evidence="4">
    <location>
        <begin position="740"/>
        <end position="972"/>
    </location>
</feature>
<dbReference type="Pfam" id="PF14677">
    <property type="entry name" value="FANCI_S3"/>
    <property type="match status" value="1"/>
</dbReference>
<sequence>ILKILQKNEINSTTAFGISSLLLTEVDTLQAKCLGDLAQYFVDSVKNGGFKGGKCAEFLSNVLRVINSRETIPKGESEVKGSEFKGQIINSICCSRWDPTMAVHMSTMFQGIPLTSDELRFVIEKVLRLFAELDLADQPTAAYQLLLLSAKGHKKLVLEGLCKHYTAQDDANRGRGIMIDSEDLMTESTCLTTLRQIEGTVILHITQAVKQDRELGLQFIKYVKILSQSSGSKVVSPFILSLLLSISQLHHFEDQIFDFLKSTIIKCLRYEEKQQLSLWLRECCPIGPKTMDLVLEAVEHSTYDWDHVTQGLVILGFGLMDSFGPKIVLGVLQDNASNKGHLTPTQLACQLGHKILLKTFKVHEVVRSEILDQIFNHIMKARTPVSHYLDLLSDAVYTAPQLLLESISKIQELIVQVPQLTPKTAEGLLSAIQPLLKLNAFLKDTLMLVLRKAMFSRQLDSRKIGVLGFLLILKHFRVLGGLPSSQVSQPISLSQANVHSRYNAASNEALCLEIVGNLRRCFTQQADIRLSIYQGLYDVLHKNSQLVNPVLDMLLSQLKKYYEPNEGLPPLRLEPCIITQGEQVYLAEPLSHLVGCAQQCLRESIKILSNTSPTDDDDEPESSREPHGVEELQNILETMTKRIIKADMEDFELDKSADFSLATGVGVRNNIFAILLLGLYEVLMEFSFETGKFSPESCKQVLELFSKHNQLGSVVRDKSAAGAGKKGKVTQPKTTNFSLLSLPCIINFIKAIFNDQSNQTDHPTKQPTDGGGVDELRADKDFLPYLVSVATQKLGQVASKGTCEGEQLSEEKLLKSCHMLGRLLYLYYIEKQIADDDTNSRDQKLTSRCLEGLGLVVEIASKHGLDAVHQCLTHLEKEPGNEKERLKESDKIEKIHKHLMKFQRLVATILSEDKEHQNMKDVSVILSVMAHLVIYLPNQGQEYLQVHTWLHKVATEQTIDDAATCRQILSLLLNLSRQTKSLPQLLRTLCQDVHSQLGDIELDCEVDERTNFSVTKSSNCPTTGVVTLVLTYLEDDLDDIDWVIGCHKASMLASPGHLEQATQVESIEKSICTRLGLLVISFVQLTHSAISNKQCSQALLKAVTKLFNTLTALTKHYISMYTNKAGHLGSRFEKLVSLVGKELTPQTYNMIIYLQVSLPFSLLLATTECMDFFQVKAIKQAKMLANLICAIEQMEKFLIQLTKKSKVNLMEHVKVTTSRDFRI</sequence>
<feature type="domain" description="FANCI solenoid 4" evidence="5">
    <location>
        <begin position="985"/>
        <end position="1223"/>
    </location>
</feature>
<dbReference type="PANTHER" id="PTHR21818">
    <property type="entry name" value="BC025462 PROTEIN"/>
    <property type="match status" value="1"/>
</dbReference>
<dbReference type="InterPro" id="IPR026171">
    <property type="entry name" value="FANCI"/>
</dbReference>
<evidence type="ECO:0000313" key="9">
    <source>
        <dbReference type="Proteomes" id="UP001497497"/>
    </source>
</evidence>
<dbReference type="InterPro" id="IPR029310">
    <property type="entry name" value="FANCI_HD1"/>
</dbReference>
<feature type="non-terminal residue" evidence="8">
    <location>
        <position position="1223"/>
    </location>
</feature>
<dbReference type="InterPro" id="IPR029313">
    <property type="entry name" value="FANCI_S3"/>
</dbReference>
<dbReference type="Pfam" id="PF14680">
    <property type="entry name" value="FANCI_HD2"/>
    <property type="match status" value="1"/>
</dbReference>
<dbReference type="Pfam" id="PF14678">
    <property type="entry name" value="FANCI_S4"/>
    <property type="match status" value="1"/>
</dbReference>
<accession>A0AAV2GXG3</accession>
<dbReference type="InterPro" id="IPR029314">
    <property type="entry name" value="FANCI_S4"/>
</dbReference>
<feature type="region of interest" description="Disordered" evidence="1">
    <location>
        <begin position="609"/>
        <end position="628"/>
    </location>
</feature>
<reference evidence="8 9" key="1">
    <citation type="submission" date="2024-04" db="EMBL/GenBank/DDBJ databases">
        <authorList>
            <consortium name="Genoscope - CEA"/>
            <person name="William W."/>
        </authorList>
    </citation>
    <scope>NUCLEOTIDE SEQUENCE [LARGE SCALE GENOMIC DNA]</scope>
</reference>
<dbReference type="Pfam" id="PF14676">
    <property type="entry name" value="FANCI_S2"/>
    <property type="match status" value="1"/>
</dbReference>
<organism evidence="8 9">
    <name type="scientific">Lymnaea stagnalis</name>
    <name type="common">Great pond snail</name>
    <name type="synonym">Helix stagnalis</name>
    <dbReference type="NCBI Taxonomy" id="6523"/>
    <lineage>
        <taxon>Eukaryota</taxon>
        <taxon>Metazoa</taxon>
        <taxon>Spiralia</taxon>
        <taxon>Lophotrochozoa</taxon>
        <taxon>Mollusca</taxon>
        <taxon>Gastropoda</taxon>
        <taxon>Heterobranchia</taxon>
        <taxon>Euthyneura</taxon>
        <taxon>Panpulmonata</taxon>
        <taxon>Hygrophila</taxon>
        <taxon>Lymnaeoidea</taxon>
        <taxon>Lymnaeidae</taxon>
        <taxon>Lymnaea</taxon>
    </lineage>
</organism>
<feature type="non-terminal residue" evidence="8">
    <location>
        <position position="1"/>
    </location>
</feature>
<gene>
    <name evidence="8" type="ORF">GSLYS_00000311001</name>
</gene>
<dbReference type="GO" id="GO:0070182">
    <property type="term" value="F:DNA polymerase binding"/>
    <property type="evidence" value="ECO:0007669"/>
    <property type="project" value="TreeGrafter"/>
</dbReference>
<evidence type="ECO:0000259" key="7">
    <source>
        <dbReference type="Pfam" id="PF14680"/>
    </source>
</evidence>
<evidence type="ECO:0008006" key="10">
    <source>
        <dbReference type="Google" id="ProtNLM"/>
    </source>
</evidence>
<dbReference type="EMBL" id="CAXITT010000002">
    <property type="protein sequence ID" value="CAL1526134.1"/>
    <property type="molecule type" value="Genomic_DNA"/>
</dbReference>
<evidence type="ECO:0000313" key="8">
    <source>
        <dbReference type="EMBL" id="CAL1526134.1"/>
    </source>
</evidence>
<feature type="domain" description="FANCI helical" evidence="6">
    <location>
        <begin position="214"/>
        <end position="299"/>
    </location>
</feature>
<evidence type="ECO:0000259" key="5">
    <source>
        <dbReference type="Pfam" id="PF14678"/>
    </source>
</evidence>
<dbReference type="Proteomes" id="UP001497497">
    <property type="component" value="Unassembled WGS sequence"/>
</dbReference>
<evidence type="ECO:0000259" key="6">
    <source>
        <dbReference type="Pfam" id="PF14679"/>
    </source>
</evidence>
<evidence type="ECO:0000259" key="2">
    <source>
        <dbReference type="Pfam" id="PF14675"/>
    </source>
</evidence>
<dbReference type="Pfam" id="PF14675">
    <property type="entry name" value="FANCI_S1"/>
    <property type="match status" value="1"/>
</dbReference>
<comment type="caution">
    <text evidence="8">The sequence shown here is derived from an EMBL/GenBank/DDBJ whole genome shotgun (WGS) entry which is preliminary data.</text>
</comment>
<feature type="domain" description="FANCI solenoid 1" evidence="2">
    <location>
        <begin position="1"/>
        <end position="210"/>
    </location>
</feature>